<feature type="transmembrane region" description="Helical" evidence="7">
    <location>
        <begin position="122"/>
        <end position="140"/>
    </location>
</feature>
<keyword evidence="10" id="KW-1185">Reference proteome</keyword>
<dbReference type="Gene3D" id="3.30.565.10">
    <property type="entry name" value="Histidine kinase-like ATPase, C-terminal domain"/>
    <property type="match status" value="1"/>
</dbReference>
<dbReference type="PANTHER" id="PTHR45453:SF1">
    <property type="entry name" value="PHOSPHATE REGULON SENSOR PROTEIN PHOR"/>
    <property type="match status" value="1"/>
</dbReference>
<feature type="transmembrane region" description="Helical" evidence="7">
    <location>
        <begin position="46"/>
        <end position="65"/>
    </location>
</feature>
<dbReference type="SUPFAM" id="SSF55874">
    <property type="entry name" value="ATPase domain of HSP90 chaperone/DNA topoisomerase II/histidine kinase"/>
    <property type="match status" value="1"/>
</dbReference>
<feature type="transmembrane region" description="Helical" evidence="7">
    <location>
        <begin position="160"/>
        <end position="179"/>
    </location>
</feature>
<evidence type="ECO:0000256" key="5">
    <source>
        <dbReference type="ARBA" id="ARBA00022777"/>
    </source>
</evidence>
<evidence type="ECO:0000313" key="9">
    <source>
        <dbReference type="EMBL" id="SDC55119.1"/>
    </source>
</evidence>
<keyword evidence="3" id="KW-0597">Phosphoprotein</keyword>
<dbReference type="GO" id="GO:0016036">
    <property type="term" value="P:cellular response to phosphate starvation"/>
    <property type="evidence" value="ECO:0007669"/>
    <property type="project" value="TreeGrafter"/>
</dbReference>
<evidence type="ECO:0000313" key="10">
    <source>
        <dbReference type="Proteomes" id="UP000199060"/>
    </source>
</evidence>
<dbReference type="Pfam" id="PF00512">
    <property type="entry name" value="HisKA"/>
    <property type="match status" value="1"/>
</dbReference>
<evidence type="ECO:0000256" key="4">
    <source>
        <dbReference type="ARBA" id="ARBA00022679"/>
    </source>
</evidence>
<dbReference type="InterPro" id="IPR003594">
    <property type="entry name" value="HATPase_dom"/>
</dbReference>
<accession>A0A1G6MHX9</accession>
<comment type="catalytic activity">
    <reaction evidence="1">
        <text>ATP + protein L-histidine = ADP + protein N-phospho-L-histidine.</text>
        <dbReference type="EC" id="2.7.13.3"/>
    </reaction>
</comment>
<proteinExistence type="predicted"/>
<dbReference type="STRING" id="686796.SAMN04488104_1001199"/>
<dbReference type="SMART" id="SM00388">
    <property type="entry name" value="HisKA"/>
    <property type="match status" value="1"/>
</dbReference>
<dbReference type="AlphaFoldDB" id="A0A1G6MHX9"/>
<dbReference type="InterPro" id="IPR005467">
    <property type="entry name" value="His_kinase_dom"/>
</dbReference>
<dbReference type="EC" id="2.7.13.3" evidence="2"/>
<keyword evidence="4" id="KW-0808">Transferase</keyword>
<feature type="transmembrane region" description="Helical" evidence="7">
    <location>
        <begin position="72"/>
        <end position="92"/>
    </location>
</feature>
<dbReference type="InterPro" id="IPR003661">
    <property type="entry name" value="HisK_dim/P_dom"/>
</dbReference>
<evidence type="ECO:0000256" key="7">
    <source>
        <dbReference type="SAM" id="Phobius"/>
    </source>
</evidence>
<evidence type="ECO:0000256" key="1">
    <source>
        <dbReference type="ARBA" id="ARBA00000085"/>
    </source>
</evidence>
<dbReference type="OrthoDB" id="1269247at2"/>
<dbReference type="InterPro" id="IPR050351">
    <property type="entry name" value="BphY/WalK/GraS-like"/>
</dbReference>
<evidence type="ECO:0000256" key="2">
    <source>
        <dbReference type="ARBA" id="ARBA00012438"/>
    </source>
</evidence>
<name>A0A1G6MHX9_9BACT</name>
<feature type="transmembrane region" description="Helical" evidence="7">
    <location>
        <begin position="98"/>
        <end position="115"/>
    </location>
</feature>
<keyword evidence="7" id="KW-0472">Membrane</keyword>
<dbReference type="InterPro" id="IPR036097">
    <property type="entry name" value="HisK_dim/P_sf"/>
</dbReference>
<dbReference type="EMBL" id="FNAC01000001">
    <property type="protein sequence ID" value="SDC55119.1"/>
    <property type="molecule type" value="Genomic_DNA"/>
</dbReference>
<keyword evidence="7" id="KW-1133">Transmembrane helix</keyword>
<feature type="domain" description="Histidine kinase" evidence="8">
    <location>
        <begin position="216"/>
        <end position="413"/>
    </location>
</feature>
<gene>
    <name evidence="9" type="ORF">SAMN04488104_1001199</name>
</gene>
<dbReference type="PROSITE" id="PS50109">
    <property type="entry name" value="HIS_KIN"/>
    <property type="match status" value="1"/>
</dbReference>
<feature type="transmembrane region" description="Helical" evidence="7">
    <location>
        <begin position="21"/>
        <end position="40"/>
    </location>
</feature>
<evidence type="ECO:0000256" key="6">
    <source>
        <dbReference type="ARBA" id="ARBA00023012"/>
    </source>
</evidence>
<dbReference type="Proteomes" id="UP000199060">
    <property type="component" value="Unassembled WGS sequence"/>
</dbReference>
<keyword evidence="5 9" id="KW-0418">Kinase</keyword>
<evidence type="ECO:0000256" key="3">
    <source>
        <dbReference type="ARBA" id="ARBA00022553"/>
    </source>
</evidence>
<dbReference type="InterPro" id="IPR036890">
    <property type="entry name" value="HATPase_C_sf"/>
</dbReference>
<reference evidence="10" key="1">
    <citation type="submission" date="2016-10" db="EMBL/GenBank/DDBJ databases">
        <authorList>
            <person name="Varghese N."/>
            <person name="Submissions S."/>
        </authorList>
    </citation>
    <scope>NUCLEOTIDE SEQUENCE [LARGE SCALE GENOMIC DNA]</scope>
    <source>
        <strain evidence="10">DSM 23095</strain>
    </source>
</reference>
<dbReference type="CDD" id="cd00082">
    <property type="entry name" value="HisKA"/>
    <property type="match status" value="1"/>
</dbReference>
<dbReference type="Pfam" id="PF02518">
    <property type="entry name" value="HATPase_c"/>
    <property type="match status" value="1"/>
</dbReference>
<dbReference type="Gene3D" id="1.10.287.130">
    <property type="match status" value="1"/>
</dbReference>
<dbReference type="PANTHER" id="PTHR45453">
    <property type="entry name" value="PHOSPHATE REGULON SENSOR PROTEIN PHOR"/>
    <property type="match status" value="1"/>
</dbReference>
<dbReference type="SMART" id="SM00387">
    <property type="entry name" value="HATPase_c"/>
    <property type="match status" value="1"/>
</dbReference>
<dbReference type="SUPFAM" id="SSF47384">
    <property type="entry name" value="Homodimeric domain of signal transducing histidine kinase"/>
    <property type="match status" value="1"/>
</dbReference>
<dbReference type="GO" id="GO:0004721">
    <property type="term" value="F:phosphoprotein phosphatase activity"/>
    <property type="evidence" value="ECO:0007669"/>
    <property type="project" value="TreeGrafter"/>
</dbReference>
<keyword evidence="6" id="KW-0902">Two-component regulatory system</keyword>
<protein>
    <recommendedName>
        <fullName evidence="2">histidine kinase</fullName>
        <ecNumber evidence="2">2.7.13.3</ecNumber>
    </recommendedName>
</protein>
<dbReference type="GO" id="GO:0005886">
    <property type="term" value="C:plasma membrane"/>
    <property type="evidence" value="ECO:0007669"/>
    <property type="project" value="TreeGrafter"/>
</dbReference>
<sequence>MNLSRIDWPDSLNDLQAKISETLAILAAILLVFLGISDYFLGLGDFIISVKLILAIPFLFSFFWMRKKGDHFLIMQLLLGLGLLTISLNYFNNEGFRGPTNYTIFIIIVSIGIFIKRKTQQFIWLTFTILLYSSFFYLEVKELIAVDQHYTDLENLFWDHIVTLIWCGLFVFFGVFVFVSNYQKQNLTLEYLRKANEETLKELSEVNLKKNQLLAMLSHDLKNPIGTLSSTLELMDTLGMEKDELDIIFKDLKHQSFHLNNVLNNTLSWVKTELSDQRAELTACSLLEFSTELMQTMQVQANRKNQLIKLELFGEDQTQEIEANEIRIILKNLLDNAIKFSPENTEILFQLSISKEEVRWDVCNFGAPIPQEIQKNLFEFQVKSSFGTKREKGTGLGLHLCKKIADSLEITLGFDLSEKGENRFYLIRENQ</sequence>
<organism evidence="9 10">
    <name type="scientific">Algoriphagus faecimaris</name>
    <dbReference type="NCBI Taxonomy" id="686796"/>
    <lineage>
        <taxon>Bacteria</taxon>
        <taxon>Pseudomonadati</taxon>
        <taxon>Bacteroidota</taxon>
        <taxon>Cytophagia</taxon>
        <taxon>Cytophagales</taxon>
        <taxon>Cyclobacteriaceae</taxon>
        <taxon>Algoriphagus</taxon>
    </lineage>
</organism>
<dbReference type="RefSeq" id="WP_087937548.1">
    <property type="nucleotide sequence ID" value="NZ_FNAC01000001.1"/>
</dbReference>
<dbReference type="GO" id="GO:0000155">
    <property type="term" value="F:phosphorelay sensor kinase activity"/>
    <property type="evidence" value="ECO:0007669"/>
    <property type="project" value="InterPro"/>
</dbReference>
<keyword evidence="7" id="KW-0812">Transmembrane</keyword>
<evidence type="ECO:0000259" key="8">
    <source>
        <dbReference type="PROSITE" id="PS50109"/>
    </source>
</evidence>